<accession>A0A6J5DPD2</accession>
<gene>
    <name evidence="1" type="ORF">LMG29542_02468</name>
</gene>
<dbReference type="Proteomes" id="UP000494363">
    <property type="component" value="Unassembled WGS sequence"/>
</dbReference>
<keyword evidence="2" id="KW-1185">Reference proteome</keyword>
<dbReference type="EMBL" id="CADIKH010000009">
    <property type="protein sequence ID" value="CAB3754845.1"/>
    <property type="molecule type" value="Genomic_DNA"/>
</dbReference>
<dbReference type="RefSeq" id="WP_175226725.1">
    <property type="nucleotide sequence ID" value="NZ_CADIKH010000009.1"/>
</dbReference>
<evidence type="ECO:0000313" key="2">
    <source>
        <dbReference type="Proteomes" id="UP000494363"/>
    </source>
</evidence>
<evidence type="ECO:0000313" key="1">
    <source>
        <dbReference type="EMBL" id="CAB3754845.1"/>
    </source>
</evidence>
<name>A0A6J5DPD2_9BURK</name>
<proteinExistence type="predicted"/>
<sequence length="101" mass="10870">MASYSLPIDECLQVLARVDAGSIQPERLHLSGGTGIIVRFSGAQMEALIIAGKRPGVALDVKAGRVLVRRKHAVSERFAVGAGEYLIYYWITDAGRQAASK</sequence>
<organism evidence="1 2">
    <name type="scientific">Paraburkholderia humisilvae</name>
    <dbReference type="NCBI Taxonomy" id="627669"/>
    <lineage>
        <taxon>Bacteria</taxon>
        <taxon>Pseudomonadati</taxon>
        <taxon>Pseudomonadota</taxon>
        <taxon>Betaproteobacteria</taxon>
        <taxon>Burkholderiales</taxon>
        <taxon>Burkholderiaceae</taxon>
        <taxon>Paraburkholderia</taxon>
    </lineage>
</organism>
<reference evidence="1 2" key="1">
    <citation type="submission" date="2020-04" db="EMBL/GenBank/DDBJ databases">
        <authorList>
            <person name="De Canck E."/>
        </authorList>
    </citation>
    <scope>NUCLEOTIDE SEQUENCE [LARGE SCALE GENOMIC DNA]</scope>
    <source>
        <strain evidence="1 2">LMG 29542</strain>
    </source>
</reference>
<dbReference type="AlphaFoldDB" id="A0A6J5DPD2"/>
<protein>
    <submittedName>
        <fullName evidence="1">Uncharacterized protein</fullName>
    </submittedName>
</protein>